<organism evidence="1 2">
    <name type="scientific">Penicillium cataractarum</name>
    <dbReference type="NCBI Taxonomy" id="2100454"/>
    <lineage>
        <taxon>Eukaryota</taxon>
        <taxon>Fungi</taxon>
        <taxon>Dikarya</taxon>
        <taxon>Ascomycota</taxon>
        <taxon>Pezizomycotina</taxon>
        <taxon>Eurotiomycetes</taxon>
        <taxon>Eurotiomycetidae</taxon>
        <taxon>Eurotiales</taxon>
        <taxon>Aspergillaceae</taxon>
        <taxon>Penicillium</taxon>
    </lineage>
</organism>
<dbReference type="Proteomes" id="UP001147782">
    <property type="component" value="Unassembled WGS sequence"/>
</dbReference>
<comment type="caution">
    <text evidence="1">The sequence shown here is derived from an EMBL/GenBank/DDBJ whole genome shotgun (WGS) entry which is preliminary data.</text>
</comment>
<reference evidence="1" key="2">
    <citation type="journal article" date="2023" name="IMA Fungus">
        <title>Comparative genomic study of the Penicillium genus elucidates a diverse pangenome and 15 lateral gene transfer events.</title>
        <authorList>
            <person name="Petersen C."/>
            <person name="Sorensen T."/>
            <person name="Nielsen M.R."/>
            <person name="Sondergaard T.E."/>
            <person name="Sorensen J.L."/>
            <person name="Fitzpatrick D.A."/>
            <person name="Frisvad J.C."/>
            <person name="Nielsen K.L."/>
        </authorList>
    </citation>
    <scope>NUCLEOTIDE SEQUENCE</scope>
    <source>
        <strain evidence="1">IBT 29864</strain>
    </source>
</reference>
<proteinExistence type="predicted"/>
<accession>A0A9W9S1E5</accession>
<reference evidence="1" key="1">
    <citation type="submission" date="2022-11" db="EMBL/GenBank/DDBJ databases">
        <authorList>
            <person name="Petersen C."/>
        </authorList>
    </citation>
    <scope>NUCLEOTIDE SEQUENCE</scope>
    <source>
        <strain evidence="1">IBT 29864</strain>
    </source>
</reference>
<evidence type="ECO:0000313" key="1">
    <source>
        <dbReference type="EMBL" id="KAJ5369917.1"/>
    </source>
</evidence>
<keyword evidence="2" id="KW-1185">Reference proteome</keyword>
<protein>
    <submittedName>
        <fullName evidence="1">Uncharacterized protein</fullName>
    </submittedName>
</protein>
<name>A0A9W9S1E5_9EURO</name>
<gene>
    <name evidence="1" type="ORF">N7496_006009</name>
</gene>
<sequence>MSADCMAWFYRLAVIGSLPVLEAKNHWEWLFWRVLVPASFVLARTAPHVGPGQRPVLVQAKSNSYFNALESRSFRADISNILRNLCDGFAVDGGGGFASSKSHWNNARLSANSKDKEQGSRDIQAVMVSES</sequence>
<dbReference type="AlphaFoldDB" id="A0A9W9S1E5"/>
<dbReference type="GeneID" id="81438117"/>
<dbReference type="EMBL" id="JAPZBS010000005">
    <property type="protein sequence ID" value="KAJ5369917.1"/>
    <property type="molecule type" value="Genomic_DNA"/>
</dbReference>
<dbReference type="RefSeq" id="XP_056554351.1">
    <property type="nucleotide sequence ID" value="XM_056698938.1"/>
</dbReference>
<evidence type="ECO:0000313" key="2">
    <source>
        <dbReference type="Proteomes" id="UP001147782"/>
    </source>
</evidence>